<dbReference type="InterPro" id="IPR001763">
    <property type="entry name" value="Rhodanese-like_dom"/>
</dbReference>
<protein>
    <submittedName>
        <fullName evidence="2">Thiosulfate sulfurtransferase</fullName>
    </submittedName>
</protein>
<dbReference type="InterPro" id="IPR050229">
    <property type="entry name" value="GlpE_sulfurtransferase"/>
</dbReference>
<dbReference type="OrthoDB" id="135517at2157"/>
<dbReference type="Pfam" id="PF00581">
    <property type="entry name" value="Rhodanese"/>
    <property type="match status" value="1"/>
</dbReference>
<feature type="domain" description="Rhodanese" evidence="1">
    <location>
        <begin position="16"/>
        <end position="104"/>
    </location>
</feature>
<dbReference type="STRING" id="553467.SAMN04488063_1710"/>
<name>A0A1I2QYG5_9EURY</name>
<dbReference type="GO" id="GO:0016740">
    <property type="term" value="F:transferase activity"/>
    <property type="evidence" value="ECO:0007669"/>
    <property type="project" value="UniProtKB-KW"/>
</dbReference>
<evidence type="ECO:0000313" key="3">
    <source>
        <dbReference type="Proteomes" id="UP000198876"/>
    </source>
</evidence>
<dbReference type="InterPro" id="IPR036873">
    <property type="entry name" value="Rhodanese-like_dom_sf"/>
</dbReference>
<keyword evidence="3" id="KW-1185">Reference proteome</keyword>
<dbReference type="EMBL" id="FOOQ01000002">
    <property type="protein sequence ID" value="SFG33308.1"/>
    <property type="molecule type" value="Genomic_DNA"/>
</dbReference>
<reference evidence="3" key="1">
    <citation type="submission" date="2016-10" db="EMBL/GenBank/DDBJ databases">
        <authorList>
            <person name="Varghese N."/>
            <person name="Submissions S."/>
        </authorList>
    </citation>
    <scope>NUCLEOTIDE SEQUENCE [LARGE SCALE GENOMIC DNA]</scope>
    <source>
        <strain evidence="3">CGMCC 1.7739</strain>
    </source>
</reference>
<evidence type="ECO:0000313" key="2">
    <source>
        <dbReference type="EMBL" id="SFG33308.1"/>
    </source>
</evidence>
<dbReference type="SMART" id="SM00450">
    <property type="entry name" value="RHOD"/>
    <property type="match status" value="1"/>
</dbReference>
<keyword evidence="2" id="KW-0808">Transferase</keyword>
<dbReference type="AlphaFoldDB" id="A0A1I2QYG5"/>
<dbReference type="CDD" id="cd00158">
    <property type="entry name" value="RHOD"/>
    <property type="match status" value="1"/>
</dbReference>
<dbReference type="PANTHER" id="PTHR43031">
    <property type="entry name" value="FAD-DEPENDENT OXIDOREDUCTASE"/>
    <property type="match status" value="1"/>
</dbReference>
<dbReference type="SUPFAM" id="SSF52821">
    <property type="entry name" value="Rhodanese/Cell cycle control phosphatase"/>
    <property type="match status" value="1"/>
</dbReference>
<dbReference type="Proteomes" id="UP000198876">
    <property type="component" value="Unassembled WGS sequence"/>
</dbReference>
<accession>A0A1I2QYG5</accession>
<evidence type="ECO:0000259" key="1">
    <source>
        <dbReference type="PROSITE" id="PS50206"/>
    </source>
</evidence>
<dbReference type="PANTHER" id="PTHR43031:SF16">
    <property type="entry name" value="OXIDOREDUCTASE"/>
    <property type="match status" value="1"/>
</dbReference>
<organism evidence="2 3">
    <name type="scientific">Halopelagius inordinatus</name>
    <dbReference type="NCBI Taxonomy" id="553467"/>
    <lineage>
        <taxon>Archaea</taxon>
        <taxon>Methanobacteriati</taxon>
        <taxon>Methanobacteriota</taxon>
        <taxon>Stenosarchaea group</taxon>
        <taxon>Halobacteria</taxon>
        <taxon>Halobacteriales</taxon>
        <taxon>Haloferacaceae</taxon>
    </lineage>
</organism>
<dbReference type="PROSITE" id="PS50206">
    <property type="entry name" value="RHODANESE_3"/>
    <property type="match status" value="1"/>
</dbReference>
<dbReference type="RefSeq" id="WP_092891223.1">
    <property type="nucleotide sequence ID" value="NZ_FOOQ01000002.1"/>
</dbReference>
<dbReference type="Gene3D" id="3.40.250.10">
    <property type="entry name" value="Rhodanese-like domain"/>
    <property type="match status" value="1"/>
</dbReference>
<sequence length="107" mass="11986">MVEELPPETVRDYLERDEEFDLVDIRDEDDYADGHVEGAENLSIEELEDTVIDREWADDVVVYCYIGQTSIQAGRLIEEYGDADSVASMAGGYDAWDDADAETPASD</sequence>
<proteinExistence type="predicted"/>
<gene>
    <name evidence="2" type="ORF">SAMN04488063_1710</name>
</gene>